<keyword evidence="2" id="KW-0479">Metal-binding</keyword>
<gene>
    <name evidence="5" type="primary">hpcH_1</name>
    <name evidence="5" type="ORF">GALL_398460</name>
</gene>
<dbReference type="InterPro" id="IPR015813">
    <property type="entry name" value="Pyrv/PenolPyrv_kinase-like_dom"/>
</dbReference>
<evidence type="ECO:0000313" key="5">
    <source>
        <dbReference type="EMBL" id="OIQ78453.1"/>
    </source>
</evidence>
<dbReference type="PANTHER" id="PTHR30502:SF0">
    <property type="entry name" value="PHOSPHOENOLPYRUVATE CARBOXYLASE FAMILY PROTEIN"/>
    <property type="match status" value="1"/>
</dbReference>
<dbReference type="GO" id="GO:0016832">
    <property type="term" value="F:aldehyde-lyase activity"/>
    <property type="evidence" value="ECO:0007669"/>
    <property type="project" value="TreeGrafter"/>
</dbReference>
<dbReference type="PANTHER" id="PTHR30502">
    <property type="entry name" value="2-KETO-3-DEOXY-L-RHAMNONATE ALDOLASE"/>
    <property type="match status" value="1"/>
</dbReference>
<dbReference type="InterPro" id="IPR040442">
    <property type="entry name" value="Pyrv_kinase-like_dom_sf"/>
</dbReference>
<dbReference type="GO" id="GO:0046872">
    <property type="term" value="F:metal ion binding"/>
    <property type="evidence" value="ECO:0007669"/>
    <property type="project" value="UniProtKB-KW"/>
</dbReference>
<dbReference type="InterPro" id="IPR050251">
    <property type="entry name" value="HpcH-HpaI_aldolase"/>
</dbReference>
<feature type="domain" description="HpcH/HpaI aldolase/citrate lyase" evidence="4">
    <location>
        <begin position="17"/>
        <end position="243"/>
    </location>
</feature>
<accession>A0A1J5QR89</accession>
<protein>
    <submittedName>
        <fullName evidence="5">4-hydroxy-2-oxo-heptane-1,7-dioate aldolase</fullName>
        <ecNumber evidence="5">4.1.2.52</ecNumber>
    </submittedName>
</protein>
<sequence>MDLGNPFKAALAGRRLRIGLWLAMASPYTAELCAGAGFDWLLLDGEHSPLDLRTALAQMQAIAPYPSHAVVRPPVGDAVLIKQILDIGAQSLLIPMIESEEQARAMVAATRYPPRGIRGVGAGIARASRWGRIPGYVEQADDQVCLLLQIETRRGLEALDAINRLDGVDGIFFGAADLSASLGHLGDPGHPEVMAAMADAIRRTTAAGKAAGVLAVDEAQARFFIDQGCLFVAVGVDTLLLAQATQRLAQAFGRGAPGDSPGY</sequence>
<evidence type="ECO:0000256" key="1">
    <source>
        <dbReference type="ARBA" id="ARBA00005568"/>
    </source>
</evidence>
<evidence type="ECO:0000256" key="3">
    <source>
        <dbReference type="ARBA" id="ARBA00023239"/>
    </source>
</evidence>
<comment type="similarity">
    <text evidence="1">Belongs to the HpcH/HpaI aldolase family.</text>
</comment>
<dbReference type="NCBIfam" id="TIGR02311">
    <property type="entry name" value="HpaI"/>
    <property type="match status" value="1"/>
</dbReference>
<dbReference type="AlphaFoldDB" id="A0A1J5QR89"/>
<dbReference type="SUPFAM" id="SSF51621">
    <property type="entry name" value="Phosphoenolpyruvate/pyruvate domain"/>
    <property type="match status" value="1"/>
</dbReference>
<evidence type="ECO:0000256" key="2">
    <source>
        <dbReference type="ARBA" id="ARBA00022723"/>
    </source>
</evidence>
<dbReference type="Pfam" id="PF03328">
    <property type="entry name" value="HpcH_HpaI"/>
    <property type="match status" value="1"/>
</dbReference>
<dbReference type="EMBL" id="MLJW01001396">
    <property type="protein sequence ID" value="OIQ78453.1"/>
    <property type="molecule type" value="Genomic_DNA"/>
</dbReference>
<dbReference type="GO" id="GO:0010124">
    <property type="term" value="P:phenylacetate catabolic process"/>
    <property type="evidence" value="ECO:0007669"/>
    <property type="project" value="InterPro"/>
</dbReference>
<keyword evidence="3 5" id="KW-0456">Lyase</keyword>
<dbReference type="EC" id="4.1.2.52" evidence="5"/>
<dbReference type="InterPro" id="IPR012689">
    <property type="entry name" value="HpaI"/>
</dbReference>
<comment type="caution">
    <text evidence="5">The sequence shown here is derived from an EMBL/GenBank/DDBJ whole genome shotgun (WGS) entry which is preliminary data.</text>
</comment>
<proteinExistence type="inferred from homology"/>
<dbReference type="GO" id="GO:0005737">
    <property type="term" value="C:cytoplasm"/>
    <property type="evidence" value="ECO:0007669"/>
    <property type="project" value="TreeGrafter"/>
</dbReference>
<name>A0A1J5QR89_9ZZZZ</name>
<evidence type="ECO:0000259" key="4">
    <source>
        <dbReference type="Pfam" id="PF03328"/>
    </source>
</evidence>
<organism evidence="5">
    <name type="scientific">mine drainage metagenome</name>
    <dbReference type="NCBI Taxonomy" id="410659"/>
    <lineage>
        <taxon>unclassified sequences</taxon>
        <taxon>metagenomes</taxon>
        <taxon>ecological metagenomes</taxon>
    </lineage>
</organism>
<dbReference type="FunFam" id="3.20.20.60:FF:000004">
    <property type="entry name" value="5-keto-4-deoxy-D-glucarate aldolase"/>
    <property type="match status" value="1"/>
</dbReference>
<dbReference type="InterPro" id="IPR005000">
    <property type="entry name" value="Aldolase/citrate-lyase_domain"/>
</dbReference>
<reference evidence="5" key="1">
    <citation type="submission" date="2016-10" db="EMBL/GenBank/DDBJ databases">
        <title>Sequence of Gallionella enrichment culture.</title>
        <authorList>
            <person name="Poehlein A."/>
            <person name="Muehling M."/>
            <person name="Daniel R."/>
        </authorList>
    </citation>
    <scope>NUCLEOTIDE SEQUENCE</scope>
</reference>
<dbReference type="Gene3D" id="3.20.20.60">
    <property type="entry name" value="Phosphoenolpyruvate-binding domains"/>
    <property type="match status" value="1"/>
</dbReference>